<reference evidence="1" key="1">
    <citation type="submission" date="2021-04" db="EMBL/GenBank/DDBJ databases">
        <authorList>
            <person name="Tunstrom K."/>
        </authorList>
    </citation>
    <scope>NUCLEOTIDE SEQUENCE</scope>
</reference>
<dbReference type="OrthoDB" id="425681at2759"/>
<dbReference type="Proteomes" id="UP000691718">
    <property type="component" value="Unassembled WGS sequence"/>
</dbReference>
<gene>
    <name evidence="1" type="ORF">PAPOLLO_LOCUS28085</name>
</gene>
<comment type="caution">
    <text evidence="1">The sequence shown here is derived from an EMBL/GenBank/DDBJ whole genome shotgun (WGS) entry which is preliminary data.</text>
</comment>
<evidence type="ECO:0000313" key="1">
    <source>
        <dbReference type="EMBL" id="CAG5059685.1"/>
    </source>
</evidence>
<organism evidence="1 2">
    <name type="scientific">Parnassius apollo</name>
    <name type="common">Apollo butterfly</name>
    <name type="synonym">Papilio apollo</name>
    <dbReference type="NCBI Taxonomy" id="110799"/>
    <lineage>
        <taxon>Eukaryota</taxon>
        <taxon>Metazoa</taxon>
        <taxon>Ecdysozoa</taxon>
        <taxon>Arthropoda</taxon>
        <taxon>Hexapoda</taxon>
        <taxon>Insecta</taxon>
        <taxon>Pterygota</taxon>
        <taxon>Neoptera</taxon>
        <taxon>Endopterygota</taxon>
        <taxon>Lepidoptera</taxon>
        <taxon>Glossata</taxon>
        <taxon>Ditrysia</taxon>
        <taxon>Papilionoidea</taxon>
        <taxon>Papilionidae</taxon>
        <taxon>Parnassiinae</taxon>
        <taxon>Parnassini</taxon>
        <taxon>Parnassius</taxon>
        <taxon>Parnassius</taxon>
    </lineage>
</organism>
<sequence length="194" mass="22517">MEMDHLGVHVMGLSETRWCGNRKEEIERDKIIYYSGKDTTSDYYGVAIIVNKHLENAISTFIPLSNRAMMIQLDTKPKRLNIIQTYAPTADKSQEDIENLYKELEELYGHTKKEDINLIMDIGSDHNPVIVNLTCRLKCRSKNGVNNKYVDISKLKDLKLKGKVQTTINEWTLKEKKKRNTDVEILWESLKSKI</sequence>
<name>A0A8S3YCA3_PARAO</name>
<proteinExistence type="predicted"/>
<dbReference type="AlphaFoldDB" id="A0A8S3YCA3"/>
<protein>
    <submittedName>
        <fullName evidence="1">(apollo) hypothetical protein</fullName>
    </submittedName>
</protein>
<dbReference type="EMBL" id="CAJQZP010001706">
    <property type="protein sequence ID" value="CAG5059685.1"/>
    <property type="molecule type" value="Genomic_DNA"/>
</dbReference>
<keyword evidence="2" id="KW-1185">Reference proteome</keyword>
<accession>A0A8S3YCA3</accession>
<evidence type="ECO:0000313" key="2">
    <source>
        <dbReference type="Proteomes" id="UP000691718"/>
    </source>
</evidence>